<keyword evidence="1" id="KW-0472">Membrane</keyword>
<proteinExistence type="predicted"/>
<evidence type="ECO:0000313" key="3">
    <source>
        <dbReference type="Proteomes" id="UP001444071"/>
    </source>
</evidence>
<name>A0ABV0WD21_9TELE</name>
<protein>
    <submittedName>
        <fullName evidence="2">Uncharacterized protein</fullName>
    </submittedName>
</protein>
<keyword evidence="1" id="KW-1133">Transmembrane helix</keyword>
<keyword evidence="1" id="KW-0812">Transmembrane</keyword>
<comment type="caution">
    <text evidence="2">The sequence shown here is derived from an EMBL/GenBank/DDBJ whole genome shotgun (WGS) entry which is preliminary data.</text>
</comment>
<accession>A0ABV0WD21</accession>
<evidence type="ECO:0000313" key="2">
    <source>
        <dbReference type="EMBL" id="MEQ2266631.1"/>
    </source>
</evidence>
<organism evidence="2 3">
    <name type="scientific">Xenotaenia resolanae</name>
    <dbReference type="NCBI Taxonomy" id="208358"/>
    <lineage>
        <taxon>Eukaryota</taxon>
        <taxon>Metazoa</taxon>
        <taxon>Chordata</taxon>
        <taxon>Craniata</taxon>
        <taxon>Vertebrata</taxon>
        <taxon>Euteleostomi</taxon>
        <taxon>Actinopterygii</taxon>
        <taxon>Neopterygii</taxon>
        <taxon>Teleostei</taxon>
        <taxon>Neoteleostei</taxon>
        <taxon>Acanthomorphata</taxon>
        <taxon>Ovalentaria</taxon>
        <taxon>Atherinomorphae</taxon>
        <taxon>Cyprinodontiformes</taxon>
        <taxon>Goodeidae</taxon>
        <taxon>Xenotaenia</taxon>
    </lineage>
</organism>
<evidence type="ECO:0000256" key="1">
    <source>
        <dbReference type="SAM" id="Phobius"/>
    </source>
</evidence>
<feature type="transmembrane region" description="Helical" evidence="1">
    <location>
        <begin position="12"/>
        <end position="36"/>
    </location>
</feature>
<keyword evidence="3" id="KW-1185">Reference proteome</keyword>
<dbReference type="EMBL" id="JAHRIM010040454">
    <property type="protein sequence ID" value="MEQ2266631.1"/>
    <property type="molecule type" value="Genomic_DNA"/>
</dbReference>
<sequence>MLSFIGNLNPTLSLSAFVVSNRLSSMIFLYLAIYIFPSTLTHLLVTAEENHPLSFPPNEAFCMQAKKFSCQSDETTFLNLIAVYSVKARSLIVYLLTPSHT</sequence>
<dbReference type="Proteomes" id="UP001444071">
    <property type="component" value="Unassembled WGS sequence"/>
</dbReference>
<gene>
    <name evidence="2" type="ORF">XENORESO_013270</name>
</gene>
<reference evidence="2 3" key="1">
    <citation type="submission" date="2021-06" db="EMBL/GenBank/DDBJ databases">
        <authorList>
            <person name="Palmer J.M."/>
        </authorList>
    </citation>
    <scope>NUCLEOTIDE SEQUENCE [LARGE SCALE GENOMIC DNA]</scope>
    <source>
        <strain evidence="2 3">XR_2019</strain>
        <tissue evidence="2">Muscle</tissue>
    </source>
</reference>